<keyword evidence="3" id="KW-1185">Reference proteome</keyword>
<accession>A0A4P9WE83</accession>
<gene>
    <name evidence="2" type="ORF">BDK51DRAFT_52753</name>
</gene>
<feature type="chain" id="PRO_5020990065" evidence="1">
    <location>
        <begin position="20"/>
        <end position="139"/>
    </location>
</feature>
<sequence>MFLLLFALWLWSIVGVVQGSGPLLPGVFDPSSSASNYSTFANATYNIMSNGSLTDDGVRDDGGDDGNGGDATGLTFGELTFLAVPSAIMLAAMHRLAPFHRMVLAFCAVIAEDRRRERERRRLAAAGEGGDVAPADDMA</sequence>
<feature type="signal peptide" evidence="1">
    <location>
        <begin position="1"/>
        <end position="19"/>
    </location>
</feature>
<evidence type="ECO:0000313" key="2">
    <source>
        <dbReference type="EMBL" id="RKO89558.1"/>
    </source>
</evidence>
<reference evidence="3" key="1">
    <citation type="journal article" date="2018" name="Nat. Microbiol.">
        <title>Leveraging single-cell genomics to expand the fungal tree of life.</title>
        <authorList>
            <person name="Ahrendt S.R."/>
            <person name="Quandt C.A."/>
            <person name="Ciobanu D."/>
            <person name="Clum A."/>
            <person name="Salamov A."/>
            <person name="Andreopoulos B."/>
            <person name="Cheng J.F."/>
            <person name="Woyke T."/>
            <person name="Pelin A."/>
            <person name="Henrissat B."/>
            <person name="Reynolds N.K."/>
            <person name="Benny G.L."/>
            <person name="Smith M.E."/>
            <person name="James T.Y."/>
            <person name="Grigoriev I.V."/>
        </authorList>
    </citation>
    <scope>NUCLEOTIDE SEQUENCE [LARGE SCALE GENOMIC DNA]</scope>
</reference>
<dbReference type="AlphaFoldDB" id="A0A4P9WE83"/>
<protein>
    <submittedName>
        <fullName evidence="2">Uncharacterized protein</fullName>
    </submittedName>
</protein>
<name>A0A4P9WE83_9FUNG</name>
<dbReference type="EMBL" id="KZ996020">
    <property type="protein sequence ID" value="RKO89558.1"/>
    <property type="molecule type" value="Genomic_DNA"/>
</dbReference>
<organism evidence="2 3">
    <name type="scientific">Blyttiomyces helicus</name>
    <dbReference type="NCBI Taxonomy" id="388810"/>
    <lineage>
        <taxon>Eukaryota</taxon>
        <taxon>Fungi</taxon>
        <taxon>Fungi incertae sedis</taxon>
        <taxon>Chytridiomycota</taxon>
        <taxon>Chytridiomycota incertae sedis</taxon>
        <taxon>Chytridiomycetes</taxon>
        <taxon>Chytridiomycetes incertae sedis</taxon>
        <taxon>Blyttiomyces</taxon>
    </lineage>
</organism>
<dbReference type="Proteomes" id="UP000269721">
    <property type="component" value="Unassembled WGS sequence"/>
</dbReference>
<keyword evidence="1" id="KW-0732">Signal</keyword>
<evidence type="ECO:0000313" key="3">
    <source>
        <dbReference type="Proteomes" id="UP000269721"/>
    </source>
</evidence>
<evidence type="ECO:0000256" key="1">
    <source>
        <dbReference type="SAM" id="SignalP"/>
    </source>
</evidence>
<dbReference type="OrthoDB" id="194358at2759"/>
<proteinExistence type="predicted"/>